<dbReference type="KEGG" id="mpq:ABA45_06260"/>
<evidence type="ECO:0000313" key="2">
    <source>
        <dbReference type="EMBL" id="AKO54231.1"/>
    </source>
</evidence>
<dbReference type="InterPro" id="IPR013783">
    <property type="entry name" value="Ig-like_fold"/>
</dbReference>
<proteinExistence type="predicted"/>
<dbReference type="Pfam" id="PF00041">
    <property type="entry name" value="fn3"/>
    <property type="match status" value="1"/>
</dbReference>
<accession>A0A0H4I570</accession>
<evidence type="ECO:0000313" key="3">
    <source>
        <dbReference type="Proteomes" id="UP000036406"/>
    </source>
</evidence>
<dbReference type="InterPro" id="IPR003961">
    <property type="entry name" value="FN3_dom"/>
</dbReference>
<protein>
    <submittedName>
        <fullName evidence="2">Ribonuclease HII</fullName>
    </submittedName>
</protein>
<reference evidence="2 3" key="1">
    <citation type="submission" date="2015-05" db="EMBL/GenBank/DDBJ databases">
        <title>Complete genome of Marinobacter psychrophilus strain 20041T isolated from sea-ice of the Canadian Basin.</title>
        <authorList>
            <person name="Song L."/>
            <person name="Ren L."/>
            <person name="Yu Y."/>
            <person name="Wang X."/>
        </authorList>
    </citation>
    <scope>NUCLEOTIDE SEQUENCE [LARGE SCALE GENOMIC DNA]</scope>
    <source>
        <strain evidence="2 3">20041</strain>
    </source>
</reference>
<dbReference type="EMBL" id="CP011494">
    <property type="protein sequence ID" value="AKO54231.1"/>
    <property type="molecule type" value="Genomic_DNA"/>
</dbReference>
<gene>
    <name evidence="2" type="ORF">ABA45_06260</name>
</gene>
<dbReference type="Gene3D" id="2.60.40.10">
    <property type="entry name" value="Immunoglobulins"/>
    <property type="match status" value="1"/>
</dbReference>
<dbReference type="CDD" id="cd00063">
    <property type="entry name" value="FN3"/>
    <property type="match status" value="1"/>
</dbReference>
<evidence type="ECO:0000259" key="1">
    <source>
        <dbReference type="Pfam" id="PF00041"/>
    </source>
</evidence>
<dbReference type="PATRIC" id="fig|330734.3.peg.1325"/>
<dbReference type="AlphaFoldDB" id="A0A0H4I570"/>
<dbReference type="Proteomes" id="UP000036406">
    <property type="component" value="Chromosome"/>
</dbReference>
<dbReference type="SUPFAM" id="SSF49265">
    <property type="entry name" value="Fibronectin type III"/>
    <property type="match status" value="1"/>
</dbReference>
<organism evidence="2 3">
    <name type="scientific">Marinobacter psychrophilus</name>
    <dbReference type="NCBI Taxonomy" id="330734"/>
    <lineage>
        <taxon>Bacteria</taxon>
        <taxon>Pseudomonadati</taxon>
        <taxon>Pseudomonadota</taxon>
        <taxon>Gammaproteobacteria</taxon>
        <taxon>Pseudomonadales</taxon>
        <taxon>Marinobacteraceae</taxon>
        <taxon>Marinobacter</taxon>
    </lineage>
</organism>
<feature type="domain" description="Fibronectin type-III" evidence="1">
    <location>
        <begin position="2"/>
        <end position="82"/>
    </location>
</feature>
<sequence>MSWRAPVTRVNGDTLSGQDLASYEIRYGTSAENLNRSAIFDGAAGLIDMSYTIENLSAGTWYFTVQARDDNGLLSSPSAVVSKTISV</sequence>
<keyword evidence="3" id="KW-1185">Reference proteome</keyword>
<dbReference type="InterPro" id="IPR036116">
    <property type="entry name" value="FN3_sf"/>
</dbReference>
<name>A0A0H4I570_9GAMM</name>